<evidence type="ECO:0000313" key="2">
    <source>
        <dbReference type="EMBL" id="MYM92227.1"/>
    </source>
</evidence>
<feature type="non-terminal residue" evidence="2">
    <location>
        <position position="1"/>
    </location>
</feature>
<reference evidence="2 3" key="1">
    <citation type="submission" date="2020-01" db="EMBL/GenBank/DDBJ databases">
        <title>Novel species isolated from a subtropical stream in China.</title>
        <authorList>
            <person name="Lu H."/>
        </authorList>
    </citation>
    <scope>NUCLEOTIDE SEQUENCE [LARGE SCALE GENOMIC DNA]</scope>
    <source>
        <strain evidence="2 3">FT82W</strain>
    </source>
</reference>
<feature type="transmembrane region" description="Helical" evidence="1">
    <location>
        <begin position="41"/>
        <end position="61"/>
    </location>
</feature>
<keyword evidence="1" id="KW-1133">Transmembrane helix</keyword>
<gene>
    <name evidence="2" type="ORF">GTP91_34340</name>
</gene>
<proteinExistence type="predicted"/>
<accession>A0A845GHI9</accession>
<evidence type="ECO:0000256" key="1">
    <source>
        <dbReference type="SAM" id="Phobius"/>
    </source>
</evidence>
<dbReference type="Proteomes" id="UP000470302">
    <property type="component" value="Unassembled WGS sequence"/>
</dbReference>
<dbReference type="AlphaFoldDB" id="A0A845GHI9"/>
<comment type="caution">
    <text evidence="2">The sequence shown here is derived from an EMBL/GenBank/DDBJ whole genome shotgun (WGS) entry which is preliminary data.</text>
</comment>
<dbReference type="EMBL" id="WWCW01000543">
    <property type="protein sequence ID" value="MYM92227.1"/>
    <property type="molecule type" value="Genomic_DNA"/>
</dbReference>
<keyword evidence="1" id="KW-0812">Transmembrane</keyword>
<name>A0A845GHI9_9BURK</name>
<organism evidence="2 3">
    <name type="scientific">Duganella vulcania</name>
    <dbReference type="NCBI Taxonomy" id="2692166"/>
    <lineage>
        <taxon>Bacteria</taxon>
        <taxon>Pseudomonadati</taxon>
        <taxon>Pseudomonadota</taxon>
        <taxon>Betaproteobacteria</taxon>
        <taxon>Burkholderiales</taxon>
        <taxon>Oxalobacteraceae</taxon>
        <taxon>Telluria group</taxon>
        <taxon>Duganella</taxon>
    </lineage>
</organism>
<evidence type="ECO:0000313" key="3">
    <source>
        <dbReference type="Proteomes" id="UP000470302"/>
    </source>
</evidence>
<protein>
    <submittedName>
        <fullName evidence="2">ABC transporter permease</fullName>
    </submittedName>
</protein>
<sequence length="65" mass="7076">GQRWLTRGIDALALLLPHLDAFTRTEWLLYHTGGLADLANVAAQTALAVGLLTAAALFDLYRKNL</sequence>
<keyword evidence="1" id="KW-0472">Membrane</keyword>